<name>A0A316I5T8_9GAMM</name>
<protein>
    <submittedName>
        <fullName evidence="2">Sulfotransferase family protein</fullName>
    </submittedName>
</protein>
<sequence length="303" mass="34885">MQRIFVVGCPRSGTTLVQALLARHPLVYALPETGFFAWLYGELAWRWGDRGARPRRRRLRHRFDIARSRARKAMHALRARLPEAPRPRPLPWRTHGCARRFVALLDAQAAAAGRALWVEKTPYHLLYIPEIERLVPQARFVHVIRRGEDVLASVADANLRYDGNDAFGGGIVHWAQRWNRAARIHLDCAGRPQHHFVFLDDLIADLDVEWRRLCAFLGLDAELELDDRCAQPVADLDSEPWKRAAADGRPRRAERKAERLFGPQTLDWLRQRLVPYQELRRACAAGRDARAAPEPRRRLVQPA</sequence>
<dbReference type="EMBL" id="QGHC01000008">
    <property type="protein sequence ID" value="PWK85837.1"/>
    <property type="molecule type" value="Genomic_DNA"/>
</dbReference>
<dbReference type="InterPro" id="IPR026634">
    <property type="entry name" value="TPST-like"/>
</dbReference>
<evidence type="ECO:0000313" key="2">
    <source>
        <dbReference type="EMBL" id="PWK85837.1"/>
    </source>
</evidence>
<dbReference type="RefSeq" id="WP_170120215.1">
    <property type="nucleotide sequence ID" value="NZ_MSZV01000013.1"/>
</dbReference>
<evidence type="ECO:0000313" key="3">
    <source>
        <dbReference type="Proteomes" id="UP000245812"/>
    </source>
</evidence>
<dbReference type="Gene3D" id="3.40.50.300">
    <property type="entry name" value="P-loop containing nucleotide triphosphate hydrolases"/>
    <property type="match status" value="1"/>
</dbReference>
<keyword evidence="1 2" id="KW-0808">Transferase</keyword>
<dbReference type="GO" id="GO:0008476">
    <property type="term" value="F:protein-tyrosine sulfotransferase activity"/>
    <property type="evidence" value="ECO:0007669"/>
    <property type="project" value="InterPro"/>
</dbReference>
<dbReference type="Proteomes" id="UP000245812">
    <property type="component" value="Unassembled WGS sequence"/>
</dbReference>
<reference evidence="2 3" key="1">
    <citation type="submission" date="2018-05" db="EMBL/GenBank/DDBJ databases">
        <title>Genomic Encyclopedia of Type Strains, Phase IV (KMG-IV): sequencing the most valuable type-strain genomes for metagenomic binning, comparative biology and taxonomic classification.</title>
        <authorList>
            <person name="Goeker M."/>
        </authorList>
    </citation>
    <scope>NUCLEOTIDE SEQUENCE [LARGE SCALE GENOMIC DNA]</scope>
    <source>
        <strain evidence="2 3">DSM 14263</strain>
    </source>
</reference>
<proteinExistence type="predicted"/>
<dbReference type="Pfam" id="PF13469">
    <property type="entry name" value="Sulfotransfer_3"/>
    <property type="match status" value="1"/>
</dbReference>
<organism evidence="2 3">
    <name type="scientific">Fulvimonas soli</name>
    <dbReference type="NCBI Taxonomy" id="155197"/>
    <lineage>
        <taxon>Bacteria</taxon>
        <taxon>Pseudomonadati</taxon>
        <taxon>Pseudomonadota</taxon>
        <taxon>Gammaproteobacteria</taxon>
        <taxon>Lysobacterales</taxon>
        <taxon>Rhodanobacteraceae</taxon>
        <taxon>Fulvimonas</taxon>
    </lineage>
</organism>
<gene>
    <name evidence="2" type="ORF">C7456_108133</name>
</gene>
<dbReference type="SUPFAM" id="SSF52540">
    <property type="entry name" value="P-loop containing nucleoside triphosphate hydrolases"/>
    <property type="match status" value="1"/>
</dbReference>
<dbReference type="PANTHER" id="PTHR12788">
    <property type="entry name" value="PROTEIN-TYROSINE SULFOTRANSFERASE 2"/>
    <property type="match status" value="1"/>
</dbReference>
<accession>A0A316I5T8</accession>
<keyword evidence="3" id="KW-1185">Reference proteome</keyword>
<dbReference type="InterPro" id="IPR027417">
    <property type="entry name" value="P-loop_NTPase"/>
</dbReference>
<evidence type="ECO:0000256" key="1">
    <source>
        <dbReference type="ARBA" id="ARBA00022679"/>
    </source>
</evidence>
<dbReference type="AlphaFoldDB" id="A0A316I5T8"/>
<dbReference type="PANTHER" id="PTHR12788:SF10">
    <property type="entry name" value="PROTEIN-TYROSINE SULFOTRANSFERASE"/>
    <property type="match status" value="1"/>
</dbReference>
<comment type="caution">
    <text evidence="2">The sequence shown here is derived from an EMBL/GenBank/DDBJ whole genome shotgun (WGS) entry which is preliminary data.</text>
</comment>